<proteinExistence type="predicted"/>
<evidence type="ECO:0000313" key="2">
    <source>
        <dbReference type="Proteomes" id="UP000179252"/>
    </source>
</evidence>
<gene>
    <name evidence="1" type="ORF">A2165_04450</name>
</gene>
<name>A0A1F5FV89_9BACT</name>
<dbReference type="EMBL" id="MFAU01000044">
    <property type="protein sequence ID" value="OGD83536.1"/>
    <property type="molecule type" value="Genomic_DNA"/>
</dbReference>
<accession>A0A1F5FV89</accession>
<sequence length="149" mass="16407">MNHHLLKISLNFLVVVLLISLIATPFFFAKDLAKVAGVKSASKYLVVSQIEKFPNLTLSQNGDRYEISFTKQGPSQLFQDVLILNNPTNTTQTYSFQVISGQAQLFFGEDLQNQTTQISVPSLSSVPISLFSNDGTTSVSQTVVFTITQ</sequence>
<organism evidence="1 2">
    <name type="scientific">Candidatus Curtissbacteria bacterium RBG_13_40_7</name>
    <dbReference type="NCBI Taxonomy" id="1797706"/>
    <lineage>
        <taxon>Bacteria</taxon>
        <taxon>Candidatus Curtissiibacteriota</taxon>
    </lineage>
</organism>
<dbReference type="Proteomes" id="UP000179252">
    <property type="component" value="Unassembled WGS sequence"/>
</dbReference>
<evidence type="ECO:0000313" key="1">
    <source>
        <dbReference type="EMBL" id="OGD83536.1"/>
    </source>
</evidence>
<dbReference type="AlphaFoldDB" id="A0A1F5FV89"/>
<protein>
    <submittedName>
        <fullName evidence="1">Uncharacterized protein</fullName>
    </submittedName>
</protein>
<reference evidence="1 2" key="1">
    <citation type="journal article" date="2016" name="Nat. Commun.">
        <title>Thousands of microbial genomes shed light on interconnected biogeochemical processes in an aquifer system.</title>
        <authorList>
            <person name="Anantharaman K."/>
            <person name="Brown C.T."/>
            <person name="Hug L.A."/>
            <person name="Sharon I."/>
            <person name="Castelle C.J."/>
            <person name="Probst A.J."/>
            <person name="Thomas B.C."/>
            <person name="Singh A."/>
            <person name="Wilkins M.J."/>
            <person name="Karaoz U."/>
            <person name="Brodie E.L."/>
            <person name="Williams K.H."/>
            <person name="Hubbard S.S."/>
            <person name="Banfield J.F."/>
        </authorList>
    </citation>
    <scope>NUCLEOTIDE SEQUENCE [LARGE SCALE GENOMIC DNA]</scope>
</reference>
<comment type="caution">
    <text evidence="1">The sequence shown here is derived from an EMBL/GenBank/DDBJ whole genome shotgun (WGS) entry which is preliminary data.</text>
</comment>